<accession>A0ABC9BYL2</accession>
<gene>
    <name evidence="2" type="ORF">URODEC1_LOCUS69306</name>
</gene>
<feature type="domain" description="At1g61320/AtMIF1 LRR" evidence="1">
    <location>
        <begin position="64"/>
        <end position="295"/>
    </location>
</feature>
<protein>
    <recommendedName>
        <fullName evidence="1">At1g61320/AtMIF1 LRR domain-containing protein</fullName>
    </recommendedName>
</protein>
<name>A0ABC9BYL2_9POAL</name>
<dbReference type="InterPro" id="IPR032675">
    <property type="entry name" value="LRR_dom_sf"/>
</dbReference>
<dbReference type="PANTHER" id="PTHR32153">
    <property type="entry name" value="OJ000223_09.16 PROTEIN"/>
    <property type="match status" value="1"/>
</dbReference>
<dbReference type="InterPro" id="IPR055357">
    <property type="entry name" value="LRR_At1g61320_AtMIF1"/>
</dbReference>
<evidence type="ECO:0000259" key="1">
    <source>
        <dbReference type="Pfam" id="PF23622"/>
    </source>
</evidence>
<keyword evidence="3" id="KW-1185">Reference proteome</keyword>
<dbReference type="SUPFAM" id="SSF52047">
    <property type="entry name" value="RNI-like"/>
    <property type="match status" value="1"/>
</dbReference>
<sequence>MSLGRLVDATVASGKVRAAELTITTTCSAGLLLSDDRESAERALTGYGRRFRNLFDACPAWRRDLSDILAACTKLEKLSLFYCGSGHGTLWQVRHARLEDIRISRCAIYGVDLVWLPTLERFVFQGWSSTTQRLVSFGHVPRLTTVTLSNDIGDGEQTLKLSRILANTSSTLTDLRLNFKGDNIWIQPETSRRLTDAFRNLKTLKIRNVHHECGLAWIMFLLQSAPHLQELYIKLMNHDCVECARKNVPWEVAPSFKHYNLAMITILGFYSTEETIVTFIRHLVQAAVKLKKICIRENAASFCYLCGHTELPAGSRFPRTYEKTWTLSEKRIGAYISNLKRAAIPQEFHSKLN</sequence>
<proteinExistence type="predicted"/>
<dbReference type="EMBL" id="OZ075137">
    <property type="protein sequence ID" value="CAL5009032.1"/>
    <property type="molecule type" value="Genomic_DNA"/>
</dbReference>
<evidence type="ECO:0000313" key="2">
    <source>
        <dbReference type="EMBL" id="CAL5009032.1"/>
    </source>
</evidence>
<dbReference type="InterPro" id="IPR044997">
    <property type="entry name" value="F-box_plant"/>
</dbReference>
<reference evidence="2" key="1">
    <citation type="submission" date="2024-10" db="EMBL/GenBank/DDBJ databases">
        <authorList>
            <person name="Ryan C."/>
        </authorList>
    </citation>
    <scope>NUCLEOTIDE SEQUENCE [LARGE SCALE GENOMIC DNA]</scope>
</reference>
<dbReference type="Gene3D" id="3.80.10.10">
    <property type="entry name" value="Ribonuclease Inhibitor"/>
    <property type="match status" value="1"/>
</dbReference>
<dbReference type="AlphaFoldDB" id="A0ABC9BYL2"/>
<evidence type="ECO:0000313" key="3">
    <source>
        <dbReference type="Proteomes" id="UP001497457"/>
    </source>
</evidence>
<dbReference type="Pfam" id="PF23622">
    <property type="entry name" value="LRR_At1g61320_AtMIF1"/>
    <property type="match status" value="1"/>
</dbReference>
<dbReference type="Proteomes" id="UP001497457">
    <property type="component" value="Chromosome 27b"/>
</dbReference>
<organism evidence="2 3">
    <name type="scientific">Urochloa decumbens</name>
    <dbReference type="NCBI Taxonomy" id="240449"/>
    <lineage>
        <taxon>Eukaryota</taxon>
        <taxon>Viridiplantae</taxon>
        <taxon>Streptophyta</taxon>
        <taxon>Embryophyta</taxon>
        <taxon>Tracheophyta</taxon>
        <taxon>Spermatophyta</taxon>
        <taxon>Magnoliopsida</taxon>
        <taxon>Liliopsida</taxon>
        <taxon>Poales</taxon>
        <taxon>Poaceae</taxon>
        <taxon>PACMAD clade</taxon>
        <taxon>Panicoideae</taxon>
        <taxon>Panicodae</taxon>
        <taxon>Paniceae</taxon>
        <taxon>Melinidinae</taxon>
        <taxon>Urochloa</taxon>
    </lineage>
</organism>